<dbReference type="EMBL" id="WTUX01000021">
    <property type="protein sequence ID" value="MZR15012.1"/>
    <property type="molecule type" value="Genomic_DNA"/>
</dbReference>
<dbReference type="AlphaFoldDB" id="A0A845M6W5"/>
<dbReference type="Gene3D" id="1.10.238.10">
    <property type="entry name" value="EF-hand"/>
    <property type="match status" value="2"/>
</dbReference>
<dbReference type="PROSITE" id="PS00018">
    <property type="entry name" value="EF_HAND_1"/>
    <property type="match status" value="2"/>
</dbReference>
<dbReference type="InterPro" id="IPR018247">
    <property type="entry name" value="EF_Hand_1_Ca_BS"/>
</dbReference>
<proteinExistence type="predicted"/>
<accession>A0A845M6W5</accession>
<feature type="domain" description="EF-hand" evidence="1">
    <location>
        <begin position="47"/>
        <end position="72"/>
    </location>
</feature>
<comment type="caution">
    <text evidence="2">The sequence shown here is derived from an EMBL/GenBank/DDBJ whole genome shotgun (WGS) entry which is preliminary data.</text>
</comment>
<dbReference type="InterPro" id="IPR002048">
    <property type="entry name" value="EF_hand_dom"/>
</dbReference>
<reference evidence="2 3" key="1">
    <citation type="submission" date="2019-12" db="EMBL/GenBank/DDBJ databases">
        <title>Maritimibacter sp. nov. sp. isolated from sea sand.</title>
        <authorList>
            <person name="Kim J."/>
            <person name="Jeong S.E."/>
            <person name="Jung H.S."/>
            <person name="Jeon C.O."/>
        </authorList>
    </citation>
    <scope>NUCLEOTIDE SEQUENCE [LARGE SCALE GENOMIC DNA]</scope>
    <source>
        <strain evidence="2 3">DP07</strain>
    </source>
</reference>
<evidence type="ECO:0000313" key="3">
    <source>
        <dbReference type="Proteomes" id="UP000467322"/>
    </source>
</evidence>
<organism evidence="2 3">
    <name type="scientific">Maritimibacter harenae</name>
    <dbReference type="NCBI Taxonomy" id="2606218"/>
    <lineage>
        <taxon>Bacteria</taxon>
        <taxon>Pseudomonadati</taxon>
        <taxon>Pseudomonadota</taxon>
        <taxon>Alphaproteobacteria</taxon>
        <taxon>Rhodobacterales</taxon>
        <taxon>Roseobacteraceae</taxon>
        <taxon>Maritimibacter</taxon>
    </lineage>
</organism>
<keyword evidence="3" id="KW-1185">Reference proteome</keyword>
<protein>
    <submittedName>
        <fullName evidence="2">Calcium-binding protein</fullName>
    </submittedName>
</protein>
<dbReference type="Proteomes" id="UP000467322">
    <property type="component" value="Unassembled WGS sequence"/>
</dbReference>
<dbReference type="RefSeq" id="WP_161353358.1">
    <property type="nucleotide sequence ID" value="NZ_WTUX01000021.1"/>
</dbReference>
<dbReference type="PROSITE" id="PS50222">
    <property type="entry name" value="EF_HAND_2"/>
    <property type="match status" value="2"/>
</dbReference>
<dbReference type="Pfam" id="PF13202">
    <property type="entry name" value="EF-hand_5"/>
    <property type="match status" value="3"/>
</dbReference>
<dbReference type="SMART" id="SM00054">
    <property type="entry name" value="EFh"/>
    <property type="match status" value="3"/>
</dbReference>
<gene>
    <name evidence="2" type="ORF">GQE99_18485</name>
</gene>
<sequence length="151" mass="17077">MGMHDEAFGPGMMMGPGFGIMNGPGFGMMTGPGFGMMAGPGMMMDHEDFDANGDGRVTFEEMEQGMEDLQAEFDADDNGTLSIEEFEMLYTEMIRDHMVDIFQDLDEDGDGEVTLDEMHEPARMYERMRRYWSDDGRPGRMMDDSPMMDDD</sequence>
<dbReference type="SUPFAM" id="SSF47473">
    <property type="entry name" value="EF-hand"/>
    <property type="match status" value="1"/>
</dbReference>
<name>A0A845M6W5_9RHOB</name>
<dbReference type="GO" id="GO:0005509">
    <property type="term" value="F:calcium ion binding"/>
    <property type="evidence" value="ECO:0007669"/>
    <property type="project" value="InterPro"/>
</dbReference>
<evidence type="ECO:0000313" key="2">
    <source>
        <dbReference type="EMBL" id="MZR15012.1"/>
    </source>
</evidence>
<dbReference type="InterPro" id="IPR011992">
    <property type="entry name" value="EF-hand-dom_pair"/>
</dbReference>
<evidence type="ECO:0000259" key="1">
    <source>
        <dbReference type="PROSITE" id="PS50222"/>
    </source>
</evidence>
<feature type="domain" description="EF-hand" evidence="1">
    <location>
        <begin position="93"/>
        <end position="128"/>
    </location>
</feature>